<dbReference type="InterPro" id="IPR044536">
    <property type="entry name" value="PEX7"/>
</dbReference>
<name>A0A803J4B9_XENTR</name>
<dbReference type="GO" id="GO:0016558">
    <property type="term" value="P:protein import into peroxisome matrix"/>
    <property type="evidence" value="ECO:0007669"/>
    <property type="project" value="InterPro"/>
</dbReference>
<dbReference type="PANTHER" id="PTHR46027">
    <property type="entry name" value="PEROXISOMAL TARGETING SIGNAL 2 RECEPTOR"/>
    <property type="match status" value="1"/>
</dbReference>
<sequence>SVSGDIRLKEVKIINQHAYSVCYTPYRSAPAACATTANYRCKGCGSLWVLKQSEGSICKDRKIWDMSRGSSYLSVINHRAENICGINFSVLTPPTLSVCAWDVTVKIVFPYCMSLP</sequence>
<evidence type="ECO:0000256" key="4">
    <source>
        <dbReference type="ARBA" id="ARBA00022927"/>
    </source>
</evidence>
<keyword evidence="4" id="KW-0653">Protein transport</keyword>
<comment type="subcellular location">
    <subcellularLocation>
        <location evidence="1">Cytoplasm</location>
    </subcellularLocation>
</comment>
<dbReference type="GeneTree" id="ENSGT00950000183163"/>
<dbReference type="Bgee" id="ENSXETG00000033794">
    <property type="expression patterns" value="Expressed in heart and 17 other cell types or tissues"/>
</dbReference>
<dbReference type="Ensembl" id="ENSXETT00000117999">
    <property type="protein sequence ID" value="ENSXETP00000102687"/>
    <property type="gene ID" value="ENSXETG00000033794"/>
</dbReference>
<accession>A0A803J4B9</accession>
<protein>
    <submittedName>
        <fullName evidence="5">BCL2 associated transcription factor 1</fullName>
    </submittedName>
</protein>
<reference evidence="5" key="1">
    <citation type="journal article" date="2010" name="Science">
        <title>The genome of the Western clawed frog Xenopus tropicalis.</title>
        <authorList>
            <person name="Hellsten U."/>
            <person name="Harland R.M."/>
            <person name="Gilchrist M.J."/>
            <person name="Hendrix D."/>
            <person name="Jurka J."/>
            <person name="Kapitonov V."/>
            <person name="Ovcharenko I."/>
            <person name="Putnam N.H."/>
            <person name="Shu S."/>
            <person name="Taher L."/>
            <person name="Blitz I.L."/>
            <person name="Blumberg B."/>
            <person name="Dichmann D.S."/>
            <person name="Dubchak I."/>
            <person name="Amaya E."/>
            <person name="Detter J.C."/>
            <person name="Fletcher R."/>
            <person name="Gerhard D.S."/>
            <person name="Goodstein D."/>
            <person name="Graves T."/>
            <person name="Grigoriev I.V."/>
            <person name="Grimwood J."/>
            <person name="Kawashima T."/>
            <person name="Lindquist E."/>
            <person name="Lucas S.M."/>
            <person name="Mead P.E."/>
            <person name="Mitros T."/>
            <person name="Ogino H."/>
            <person name="Ohta Y."/>
            <person name="Poliakov A.V."/>
            <person name="Pollet N."/>
            <person name="Robert J."/>
            <person name="Salamov A."/>
            <person name="Sater A.K."/>
            <person name="Schmutz J."/>
            <person name="Terry A."/>
            <person name="Vize P.D."/>
            <person name="Warren W.C."/>
            <person name="Wells D."/>
            <person name="Wills A."/>
            <person name="Wilson R.K."/>
            <person name="Zimmerman L.B."/>
            <person name="Zorn A.M."/>
            <person name="Grainger R."/>
            <person name="Grammer T."/>
            <person name="Khokha M.K."/>
            <person name="Richardson P.M."/>
            <person name="Rokhsar D.S."/>
        </authorList>
    </citation>
    <scope>NUCLEOTIDE SEQUENCE [LARGE SCALE GENOMIC DNA]</scope>
    <source>
        <strain evidence="5">Nigerian</strain>
    </source>
</reference>
<dbReference type="GO" id="GO:0005053">
    <property type="term" value="F:peroxisome matrix targeting signal-2 binding"/>
    <property type="evidence" value="ECO:0007669"/>
    <property type="project" value="InterPro"/>
</dbReference>
<dbReference type="PANTHER" id="PTHR46027:SF1">
    <property type="entry name" value="PEROXISOMAL TARGETING SIGNAL 2 RECEPTOR"/>
    <property type="match status" value="1"/>
</dbReference>
<organism evidence="5">
    <name type="scientific">Xenopus tropicalis</name>
    <name type="common">Western clawed frog</name>
    <name type="synonym">Silurana tropicalis</name>
    <dbReference type="NCBI Taxonomy" id="8364"/>
    <lineage>
        <taxon>Eukaryota</taxon>
        <taxon>Metazoa</taxon>
        <taxon>Chordata</taxon>
        <taxon>Craniata</taxon>
        <taxon>Vertebrata</taxon>
        <taxon>Euteleostomi</taxon>
        <taxon>Amphibia</taxon>
        <taxon>Batrachia</taxon>
        <taxon>Anura</taxon>
        <taxon>Pipoidea</taxon>
        <taxon>Pipidae</taxon>
        <taxon>Xenopodinae</taxon>
        <taxon>Xenopus</taxon>
        <taxon>Silurana</taxon>
    </lineage>
</organism>
<evidence type="ECO:0000313" key="5">
    <source>
        <dbReference type="Ensembl" id="ENSXETP00000102687"/>
    </source>
</evidence>
<dbReference type="GO" id="GO:0005737">
    <property type="term" value="C:cytoplasm"/>
    <property type="evidence" value="ECO:0007669"/>
    <property type="project" value="UniProtKB-SubCell"/>
</dbReference>
<proteinExistence type="predicted"/>
<keyword evidence="2" id="KW-0813">Transport</keyword>
<evidence type="ECO:0000256" key="3">
    <source>
        <dbReference type="ARBA" id="ARBA00022490"/>
    </source>
</evidence>
<reference evidence="5" key="2">
    <citation type="submission" date="2021-03" db="UniProtKB">
        <authorList>
            <consortium name="Ensembl"/>
        </authorList>
    </citation>
    <scope>IDENTIFICATION</scope>
</reference>
<keyword evidence="3" id="KW-0963">Cytoplasm</keyword>
<dbReference type="AlphaFoldDB" id="A0A803J4B9"/>
<evidence type="ECO:0000256" key="1">
    <source>
        <dbReference type="ARBA" id="ARBA00004496"/>
    </source>
</evidence>
<gene>
    <name evidence="5" type="primary">bclaf1</name>
</gene>
<evidence type="ECO:0000256" key="2">
    <source>
        <dbReference type="ARBA" id="ARBA00022448"/>
    </source>
</evidence>